<evidence type="ECO:0000313" key="2">
    <source>
        <dbReference type="Proteomes" id="UP000323505"/>
    </source>
</evidence>
<reference evidence="1 2" key="1">
    <citation type="submission" date="2019-08" db="EMBL/GenBank/DDBJ databases">
        <title>Actinomadura sp. nov. CYP1-5 isolated from mountain soil.</title>
        <authorList>
            <person name="Songsumanus A."/>
            <person name="Kuncharoen N."/>
            <person name="Kudo T."/>
            <person name="Yuki M."/>
            <person name="Igarashi Y."/>
            <person name="Tanasupawat S."/>
        </authorList>
    </citation>
    <scope>NUCLEOTIDE SEQUENCE [LARGE SCALE GENOMIC DNA]</scope>
    <source>
        <strain evidence="1 2">CYP1-5</strain>
    </source>
</reference>
<dbReference type="AlphaFoldDB" id="A0A5D3FB21"/>
<dbReference type="Pfam" id="PF00702">
    <property type="entry name" value="Hydrolase"/>
    <property type="match status" value="1"/>
</dbReference>
<keyword evidence="2" id="KW-1185">Reference proteome</keyword>
<dbReference type="PANTHER" id="PTHR18901:SF38">
    <property type="entry name" value="PSEUDOURIDINE-5'-PHOSPHATASE"/>
    <property type="match status" value="1"/>
</dbReference>
<gene>
    <name evidence="1" type="ORF">FXF68_31960</name>
</gene>
<sequence>MALPSGGPGGRPPERKGDVTRGGLRAVLFDMDGLLIDSERVWLEVESEVMAWLGGEWSPAHQERLVGGSLAIAVEYMLELTGSDAPPEAIGRRMLDGMVERLSACVPMMPGAKDLLAEVRAAGVPAALVSSSHRRLIEPVLDAIGREHFALSVAGDEVSRTKPDPEPYLTAAARLGVPPGECVVLEDSPNGVAAAEAAGCVTVAVPNVLPIPPAPGRTVVASLREVSLATLRSLPAFAGGA</sequence>
<dbReference type="SUPFAM" id="SSF56784">
    <property type="entry name" value="HAD-like"/>
    <property type="match status" value="1"/>
</dbReference>
<dbReference type="InterPro" id="IPR023214">
    <property type="entry name" value="HAD_sf"/>
</dbReference>
<comment type="caution">
    <text evidence="1">The sequence shown here is derived from an EMBL/GenBank/DDBJ whole genome shotgun (WGS) entry which is preliminary data.</text>
</comment>
<dbReference type="InterPro" id="IPR023198">
    <property type="entry name" value="PGP-like_dom2"/>
</dbReference>
<protein>
    <submittedName>
        <fullName evidence="1">HAD family phosphatase</fullName>
    </submittedName>
</protein>
<dbReference type="SFLD" id="SFLDG01129">
    <property type="entry name" value="C1.5:_HAD__Beta-PGM__Phosphata"/>
    <property type="match status" value="1"/>
</dbReference>
<dbReference type="NCBIfam" id="TIGR01509">
    <property type="entry name" value="HAD-SF-IA-v3"/>
    <property type="match status" value="1"/>
</dbReference>
<name>A0A5D3FB21_9ACTN</name>
<dbReference type="InterPro" id="IPR006439">
    <property type="entry name" value="HAD-SF_hydro_IA"/>
</dbReference>
<dbReference type="InterPro" id="IPR036412">
    <property type="entry name" value="HAD-like_sf"/>
</dbReference>
<dbReference type="EMBL" id="VSRQ01000007">
    <property type="protein sequence ID" value="TYK45289.1"/>
    <property type="molecule type" value="Genomic_DNA"/>
</dbReference>
<dbReference type="SFLD" id="SFLDS00003">
    <property type="entry name" value="Haloacid_Dehalogenase"/>
    <property type="match status" value="1"/>
</dbReference>
<evidence type="ECO:0000313" key="1">
    <source>
        <dbReference type="EMBL" id="TYK45289.1"/>
    </source>
</evidence>
<dbReference type="Proteomes" id="UP000323505">
    <property type="component" value="Unassembled WGS sequence"/>
</dbReference>
<dbReference type="CDD" id="cd07505">
    <property type="entry name" value="HAD_BPGM-like"/>
    <property type="match status" value="1"/>
</dbReference>
<dbReference type="Gene3D" id="3.40.50.1000">
    <property type="entry name" value="HAD superfamily/HAD-like"/>
    <property type="match status" value="1"/>
</dbReference>
<proteinExistence type="predicted"/>
<dbReference type="PRINTS" id="PR00413">
    <property type="entry name" value="HADHALOGNASE"/>
</dbReference>
<dbReference type="Gene3D" id="1.10.150.240">
    <property type="entry name" value="Putative phosphatase, domain 2"/>
    <property type="match status" value="1"/>
</dbReference>
<organism evidence="1 2">
    <name type="scientific">Actinomadura decatromicini</name>
    <dbReference type="NCBI Taxonomy" id="2604572"/>
    <lineage>
        <taxon>Bacteria</taxon>
        <taxon>Bacillati</taxon>
        <taxon>Actinomycetota</taxon>
        <taxon>Actinomycetes</taxon>
        <taxon>Streptosporangiales</taxon>
        <taxon>Thermomonosporaceae</taxon>
        <taxon>Actinomadura</taxon>
    </lineage>
</organism>
<dbReference type="PANTHER" id="PTHR18901">
    <property type="entry name" value="2-DEOXYGLUCOSE-6-PHOSPHATE PHOSPHATASE 2"/>
    <property type="match status" value="1"/>
</dbReference>
<accession>A0A5D3FB21</accession>